<dbReference type="AlphaFoldDB" id="A0A9D1I494"/>
<dbReference type="InterPro" id="IPR047218">
    <property type="entry name" value="YocR/YhdH-like"/>
</dbReference>
<dbReference type="CDD" id="cd10336">
    <property type="entry name" value="SLC6sbd_Tyt1-Like"/>
    <property type="match status" value="1"/>
</dbReference>
<dbReference type="Pfam" id="PF00209">
    <property type="entry name" value="SNF"/>
    <property type="match status" value="2"/>
</dbReference>
<dbReference type="Proteomes" id="UP000824091">
    <property type="component" value="Unassembled WGS sequence"/>
</dbReference>
<evidence type="ECO:0000313" key="7">
    <source>
        <dbReference type="EMBL" id="HIU27552.1"/>
    </source>
</evidence>
<keyword evidence="4 6" id="KW-1133">Transmembrane helix</keyword>
<gene>
    <name evidence="7" type="ORF">IAD16_04170</name>
</gene>
<reference evidence="7" key="1">
    <citation type="submission" date="2020-10" db="EMBL/GenBank/DDBJ databases">
        <authorList>
            <person name="Gilroy R."/>
        </authorList>
    </citation>
    <scope>NUCLEOTIDE SEQUENCE</scope>
    <source>
        <strain evidence="7">11300</strain>
    </source>
</reference>
<feature type="transmembrane region" description="Helical" evidence="6">
    <location>
        <begin position="438"/>
        <end position="459"/>
    </location>
</feature>
<keyword evidence="2" id="KW-0813">Transport</keyword>
<organism evidence="7 8">
    <name type="scientific">Candidatus Fimisoma avicola</name>
    <dbReference type="NCBI Taxonomy" id="2840826"/>
    <lineage>
        <taxon>Bacteria</taxon>
        <taxon>Bacillati</taxon>
        <taxon>Bacillota</taxon>
        <taxon>Clostridia</taxon>
        <taxon>Eubacteriales</taxon>
        <taxon>Candidatus Fimisoma</taxon>
    </lineage>
</organism>
<dbReference type="PANTHER" id="PTHR42948:SF1">
    <property type="entry name" value="TRANSPORTER"/>
    <property type="match status" value="1"/>
</dbReference>
<feature type="transmembrane region" description="Helical" evidence="6">
    <location>
        <begin position="89"/>
        <end position="110"/>
    </location>
</feature>
<dbReference type="NCBIfam" id="NF037979">
    <property type="entry name" value="Na_transp"/>
    <property type="match status" value="1"/>
</dbReference>
<feature type="transmembrane region" description="Helical" evidence="6">
    <location>
        <begin position="315"/>
        <end position="340"/>
    </location>
</feature>
<feature type="transmembrane region" description="Helical" evidence="6">
    <location>
        <begin position="360"/>
        <end position="379"/>
    </location>
</feature>
<evidence type="ECO:0000256" key="2">
    <source>
        <dbReference type="ARBA" id="ARBA00022448"/>
    </source>
</evidence>
<comment type="subcellular location">
    <subcellularLocation>
        <location evidence="1">Membrane</location>
        <topology evidence="1">Multi-pass membrane protein</topology>
    </subcellularLocation>
</comment>
<sequence>MNQDKQLNSKGQFGTRFGFLMSAIGSAVGLGNLWGFPYKMGAYGGFAFLVLYLILVIFVGYVIMLTELSLGRRTGKGVIEAYKAISKKYAFIGWMGLIAPWLILSFYSMLGGYCIKYAVANLGDLFGAGWGVGGTDSGEFFSTFTSDMLQSTVFTLVFVLLTVFIVRGGVSTGIEKFNSIAMPALFIMLVIVIIRSVTLPGASEGLAFMFKPNWEAFEGSGWITVLAVAGGQMFFSLSLGMSIMITYGSYLPKDQSLEQNALTIPLADTTVAVMAGLATLPAVFAYGLEPSQGPGMLYITLQTVFSNMGGLLGPIFGFLFYGLVFIAAITSSISLLEGVVSAAMDRALQKGKQIDRKKTVMAMGLSIAITSTLVSLDGLGANGFPQFLGQSSWLDAIDLISEGILMPLGACYCAIVIPTKWVDDEVTLNGNRFRTKGFYDFCIKFVAPIMMVMILLGQLDTFFRLGLFG</sequence>
<feature type="transmembrane region" description="Helical" evidence="6">
    <location>
        <begin position="17"/>
        <end position="36"/>
    </location>
</feature>
<evidence type="ECO:0000256" key="5">
    <source>
        <dbReference type="ARBA" id="ARBA00023136"/>
    </source>
</evidence>
<feature type="transmembrane region" description="Helical" evidence="6">
    <location>
        <begin position="148"/>
        <end position="168"/>
    </location>
</feature>
<feature type="transmembrane region" description="Helical" evidence="6">
    <location>
        <begin position="266"/>
        <end position="288"/>
    </location>
</feature>
<reference evidence="7" key="2">
    <citation type="journal article" date="2021" name="PeerJ">
        <title>Extensive microbial diversity within the chicken gut microbiome revealed by metagenomics and culture.</title>
        <authorList>
            <person name="Gilroy R."/>
            <person name="Ravi A."/>
            <person name="Getino M."/>
            <person name="Pursley I."/>
            <person name="Horton D.L."/>
            <person name="Alikhan N.F."/>
            <person name="Baker D."/>
            <person name="Gharbi K."/>
            <person name="Hall N."/>
            <person name="Watson M."/>
            <person name="Adriaenssens E.M."/>
            <person name="Foster-Nyarko E."/>
            <person name="Jarju S."/>
            <person name="Secka A."/>
            <person name="Antonio M."/>
            <person name="Oren A."/>
            <person name="Chaudhuri R.R."/>
            <person name="La Ragione R."/>
            <person name="Hildebrand F."/>
            <person name="Pallen M.J."/>
        </authorList>
    </citation>
    <scope>NUCLEOTIDE SEQUENCE</scope>
    <source>
        <strain evidence="7">11300</strain>
    </source>
</reference>
<dbReference type="InterPro" id="IPR000175">
    <property type="entry name" value="Na/ntran_symport"/>
</dbReference>
<dbReference type="EMBL" id="DVMO01000060">
    <property type="protein sequence ID" value="HIU27552.1"/>
    <property type="molecule type" value="Genomic_DNA"/>
</dbReference>
<evidence type="ECO:0000256" key="6">
    <source>
        <dbReference type="SAM" id="Phobius"/>
    </source>
</evidence>
<feature type="transmembrane region" description="Helical" evidence="6">
    <location>
        <begin position="222"/>
        <end position="245"/>
    </location>
</feature>
<evidence type="ECO:0000256" key="3">
    <source>
        <dbReference type="ARBA" id="ARBA00022692"/>
    </source>
</evidence>
<keyword evidence="3 6" id="KW-0812">Transmembrane</keyword>
<protein>
    <submittedName>
        <fullName evidence="7">Sodium-dependent transporter</fullName>
    </submittedName>
</protein>
<feature type="transmembrane region" description="Helical" evidence="6">
    <location>
        <begin position="399"/>
        <end position="417"/>
    </location>
</feature>
<feature type="transmembrane region" description="Helical" evidence="6">
    <location>
        <begin position="180"/>
        <end position="202"/>
    </location>
</feature>
<dbReference type="PRINTS" id="PR00176">
    <property type="entry name" value="NANEUSMPORT"/>
</dbReference>
<dbReference type="GO" id="GO:0016020">
    <property type="term" value="C:membrane"/>
    <property type="evidence" value="ECO:0007669"/>
    <property type="project" value="UniProtKB-SubCell"/>
</dbReference>
<dbReference type="PANTHER" id="PTHR42948">
    <property type="entry name" value="TRANSPORTER"/>
    <property type="match status" value="1"/>
</dbReference>
<dbReference type="PROSITE" id="PS50267">
    <property type="entry name" value="NA_NEUROTRAN_SYMP_3"/>
    <property type="match status" value="1"/>
</dbReference>
<accession>A0A9D1I494</accession>
<comment type="caution">
    <text evidence="7">The sequence shown here is derived from an EMBL/GenBank/DDBJ whole genome shotgun (WGS) entry which is preliminary data.</text>
</comment>
<proteinExistence type="predicted"/>
<keyword evidence="5 6" id="KW-0472">Membrane</keyword>
<dbReference type="InterPro" id="IPR037272">
    <property type="entry name" value="SNS_sf"/>
</dbReference>
<evidence type="ECO:0000256" key="1">
    <source>
        <dbReference type="ARBA" id="ARBA00004141"/>
    </source>
</evidence>
<feature type="transmembrane region" description="Helical" evidence="6">
    <location>
        <begin position="42"/>
        <end position="68"/>
    </location>
</feature>
<evidence type="ECO:0000256" key="4">
    <source>
        <dbReference type="ARBA" id="ARBA00022989"/>
    </source>
</evidence>
<evidence type="ECO:0000313" key="8">
    <source>
        <dbReference type="Proteomes" id="UP000824091"/>
    </source>
</evidence>
<dbReference type="SUPFAM" id="SSF161070">
    <property type="entry name" value="SNF-like"/>
    <property type="match status" value="1"/>
</dbReference>
<name>A0A9D1I494_9FIRM</name>